<keyword evidence="1" id="KW-0732">Signal</keyword>
<comment type="caution">
    <text evidence="2">The sequence shown here is derived from an EMBL/GenBank/DDBJ whole genome shotgun (WGS) entry which is preliminary data.</text>
</comment>
<proteinExistence type="predicted"/>
<feature type="chain" id="PRO_5016304445" evidence="1">
    <location>
        <begin position="38"/>
        <end position="444"/>
    </location>
</feature>
<evidence type="ECO:0000256" key="1">
    <source>
        <dbReference type="SAM" id="SignalP"/>
    </source>
</evidence>
<dbReference type="OrthoDB" id="9813254at2"/>
<dbReference type="AlphaFoldDB" id="A0A328BVJ6"/>
<dbReference type="InterPro" id="IPR011990">
    <property type="entry name" value="TPR-like_helical_dom_sf"/>
</dbReference>
<reference evidence="3" key="1">
    <citation type="submission" date="2018-05" db="EMBL/GenBank/DDBJ databases">
        <authorList>
            <person name="Nie L."/>
        </authorList>
    </citation>
    <scope>NUCLEOTIDE SEQUENCE [LARGE SCALE GENOMIC DNA]</scope>
    <source>
        <strain evidence="3">NL</strain>
    </source>
</reference>
<feature type="signal peptide" evidence="1">
    <location>
        <begin position="1"/>
        <end position="37"/>
    </location>
</feature>
<dbReference type="Gene3D" id="1.25.40.10">
    <property type="entry name" value="Tetratricopeptide repeat domain"/>
    <property type="match status" value="1"/>
</dbReference>
<accession>A0A328BVJ6</accession>
<gene>
    <name evidence="2" type="ORF">DLM85_03185</name>
</gene>
<keyword evidence="3" id="KW-1185">Reference proteome</keyword>
<name>A0A328BVJ6_9BACT</name>
<dbReference type="Proteomes" id="UP000248553">
    <property type="component" value="Unassembled WGS sequence"/>
</dbReference>
<dbReference type="RefSeq" id="WP_111476610.1">
    <property type="nucleotide sequence ID" value="NZ_QHKM01000001.1"/>
</dbReference>
<protein>
    <submittedName>
        <fullName evidence="2">Tol-pal system protein YbgF</fullName>
    </submittedName>
</protein>
<sequence length="444" mass="50845">MGKLYFCFFLLTLRLRRSTAGLLAVVSLLLVAPVARAQSAADTLRVVQLANVDVNPEAVQGWLLVNPDIRLELEGAVDNLYNFKHDKAQRQFRSLRRRYPQHPMPYFLMGLAQWWQMVPSQLQTTSHDRPFLAYMDTAITKAEALYAQDAHNYEACFFLSAAYGFDARLNALRRNWRRATVSSKHALDYLAKSQEANHLSPEFLFGQGLLNYYAPWIADNYPLLKPVLLFFPKGNRQLGLQQLRHVAANGFYTAPETQYFLLQILQYEEHRPHEALPLARALAAKYPDNPYFQRTYAQLCFSQGQIRECERVSQEILDKLGRGQAGYEAVSGRYASYFLAYLQQYRYKNPAQARELYQRCLVFAETTGDTRGGYYLNAYWNLAKLAQQQQDWSAATRYFALVKAQAEPYSEMASDAEAYFKEQHGPRKAGKRVAAGASTLSLAR</sequence>
<evidence type="ECO:0000313" key="3">
    <source>
        <dbReference type="Proteomes" id="UP000248553"/>
    </source>
</evidence>
<organism evidence="2 3">
    <name type="scientific">Hymenobacter edaphi</name>
    <dbReference type="NCBI Taxonomy" id="2211146"/>
    <lineage>
        <taxon>Bacteria</taxon>
        <taxon>Pseudomonadati</taxon>
        <taxon>Bacteroidota</taxon>
        <taxon>Cytophagia</taxon>
        <taxon>Cytophagales</taxon>
        <taxon>Hymenobacteraceae</taxon>
        <taxon>Hymenobacter</taxon>
    </lineage>
</organism>
<dbReference type="Pfam" id="PF14559">
    <property type="entry name" value="TPR_19"/>
    <property type="match status" value="1"/>
</dbReference>
<dbReference type="EMBL" id="QHKM01000001">
    <property type="protein sequence ID" value="RAK69874.1"/>
    <property type="molecule type" value="Genomic_DNA"/>
</dbReference>
<evidence type="ECO:0000313" key="2">
    <source>
        <dbReference type="EMBL" id="RAK69874.1"/>
    </source>
</evidence>